<accession>A0AA39G3D8</accession>
<dbReference type="AlphaFoldDB" id="A0AA39G3D8"/>
<keyword evidence="3 10" id="KW-0716">Sensory transduction</keyword>
<evidence type="ECO:0000256" key="5">
    <source>
        <dbReference type="ARBA" id="ARBA00022725"/>
    </source>
</evidence>
<evidence type="ECO:0000313" key="11">
    <source>
        <dbReference type="EMBL" id="KAK0180361.1"/>
    </source>
</evidence>
<evidence type="ECO:0000313" key="12">
    <source>
        <dbReference type="Proteomes" id="UP001168972"/>
    </source>
</evidence>
<evidence type="ECO:0000256" key="8">
    <source>
        <dbReference type="ARBA" id="ARBA00023170"/>
    </source>
</evidence>
<comment type="subcellular location">
    <subcellularLocation>
        <location evidence="1 10">Cell membrane</location>
        <topology evidence="1 10">Multi-pass membrane protein</topology>
    </subcellularLocation>
</comment>
<feature type="transmembrane region" description="Helical" evidence="10">
    <location>
        <begin position="35"/>
        <end position="55"/>
    </location>
</feature>
<dbReference type="PANTHER" id="PTHR21137">
    <property type="entry name" value="ODORANT RECEPTOR"/>
    <property type="match status" value="1"/>
</dbReference>
<dbReference type="PANTHER" id="PTHR21137:SF35">
    <property type="entry name" value="ODORANT RECEPTOR 19A-RELATED"/>
    <property type="match status" value="1"/>
</dbReference>
<feature type="transmembrane region" description="Helical" evidence="10">
    <location>
        <begin position="303"/>
        <end position="320"/>
    </location>
</feature>
<protein>
    <recommendedName>
        <fullName evidence="10">Odorant receptor</fullName>
    </recommendedName>
</protein>
<evidence type="ECO:0000256" key="9">
    <source>
        <dbReference type="ARBA" id="ARBA00023224"/>
    </source>
</evidence>
<evidence type="ECO:0000256" key="10">
    <source>
        <dbReference type="RuleBase" id="RU351113"/>
    </source>
</evidence>
<proteinExistence type="inferred from homology"/>
<keyword evidence="9 10" id="KW-0807">Transducer</keyword>
<dbReference type="InterPro" id="IPR004117">
    <property type="entry name" value="7tm6_olfct_rcpt"/>
</dbReference>
<comment type="caution">
    <text evidence="11">The sequence shown here is derived from an EMBL/GenBank/DDBJ whole genome shotgun (WGS) entry which is preliminary data.</text>
</comment>
<feature type="transmembrane region" description="Helical" evidence="10">
    <location>
        <begin position="167"/>
        <end position="190"/>
    </location>
</feature>
<evidence type="ECO:0000256" key="4">
    <source>
        <dbReference type="ARBA" id="ARBA00022692"/>
    </source>
</evidence>
<keyword evidence="5 10" id="KW-0552">Olfaction</keyword>
<dbReference type="GO" id="GO:0005886">
    <property type="term" value="C:plasma membrane"/>
    <property type="evidence" value="ECO:0007669"/>
    <property type="project" value="UniProtKB-SubCell"/>
</dbReference>
<keyword evidence="7 10" id="KW-0472">Membrane</keyword>
<evidence type="ECO:0000256" key="1">
    <source>
        <dbReference type="ARBA" id="ARBA00004651"/>
    </source>
</evidence>
<dbReference type="Proteomes" id="UP001168972">
    <property type="component" value="Unassembled WGS sequence"/>
</dbReference>
<evidence type="ECO:0000256" key="7">
    <source>
        <dbReference type="ARBA" id="ARBA00023136"/>
    </source>
</evidence>
<keyword evidence="4 10" id="KW-0812">Transmembrane</keyword>
<organism evidence="11 12">
    <name type="scientific">Microctonus hyperodae</name>
    <name type="common">Parasitoid wasp</name>
    <dbReference type="NCBI Taxonomy" id="165561"/>
    <lineage>
        <taxon>Eukaryota</taxon>
        <taxon>Metazoa</taxon>
        <taxon>Ecdysozoa</taxon>
        <taxon>Arthropoda</taxon>
        <taxon>Hexapoda</taxon>
        <taxon>Insecta</taxon>
        <taxon>Pterygota</taxon>
        <taxon>Neoptera</taxon>
        <taxon>Endopterygota</taxon>
        <taxon>Hymenoptera</taxon>
        <taxon>Apocrita</taxon>
        <taxon>Ichneumonoidea</taxon>
        <taxon>Braconidae</taxon>
        <taxon>Euphorinae</taxon>
        <taxon>Microctonus</taxon>
    </lineage>
</organism>
<keyword evidence="8 10" id="KW-0675">Receptor</keyword>
<feature type="transmembrane region" description="Helical" evidence="10">
    <location>
        <begin position="362"/>
        <end position="381"/>
    </location>
</feature>
<dbReference type="EMBL" id="JAQQBR010000003">
    <property type="protein sequence ID" value="KAK0180361.1"/>
    <property type="molecule type" value="Genomic_DNA"/>
</dbReference>
<evidence type="ECO:0000256" key="2">
    <source>
        <dbReference type="ARBA" id="ARBA00022475"/>
    </source>
</evidence>
<keyword evidence="6 10" id="KW-1133">Transmembrane helix</keyword>
<dbReference type="Pfam" id="PF02949">
    <property type="entry name" value="7tm_6"/>
    <property type="match status" value="1"/>
</dbReference>
<keyword evidence="12" id="KW-1185">Reference proteome</keyword>
<dbReference type="GO" id="GO:0004984">
    <property type="term" value="F:olfactory receptor activity"/>
    <property type="evidence" value="ECO:0007669"/>
    <property type="project" value="InterPro"/>
</dbReference>
<feature type="transmembrane region" description="Helical" evidence="10">
    <location>
        <begin position="121"/>
        <end position="145"/>
    </location>
</feature>
<reference evidence="11" key="1">
    <citation type="journal article" date="2023" name="bioRxiv">
        <title>Scaffold-level genome assemblies of two parasitoid biocontrol wasps reveal the parthenogenesis mechanism and an associated novel virus.</title>
        <authorList>
            <person name="Inwood S."/>
            <person name="Skelly J."/>
            <person name="Guhlin J."/>
            <person name="Harrop T."/>
            <person name="Goldson S."/>
            <person name="Dearden P."/>
        </authorList>
    </citation>
    <scope>NUCLEOTIDE SEQUENCE</scope>
    <source>
        <strain evidence="11">Lincoln</strain>
        <tissue evidence="11">Whole body</tissue>
    </source>
</reference>
<reference evidence="11" key="2">
    <citation type="submission" date="2023-03" db="EMBL/GenBank/DDBJ databases">
        <authorList>
            <person name="Inwood S.N."/>
            <person name="Skelly J.G."/>
            <person name="Guhlin J."/>
            <person name="Harrop T.W.R."/>
            <person name="Goldson S.G."/>
            <person name="Dearden P.K."/>
        </authorList>
    </citation>
    <scope>NUCLEOTIDE SEQUENCE</scope>
    <source>
        <strain evidence="11">Lincoln</strain>
        <tissue evidence="11">Whole body</tissue>
    </source>
</reference>
<evidence type="ECO:0000256" key="6">
    <source>
        <dbReference type="ARBA" id="ARBA00022989"/>
    </source>
</evidence>
<gene>
    <name evidence="11" type="ORF">PV327_006010</name>
</gene>
<comment type="caution">
    <text evidence="10">Lacks conserved residue(s) required for the propagation of feature annotation.</text>
</comment>
<dbReference type="GO" id="GO:0005549">
    <property type="term" value="F:odorant binding"/>
    <property type="evidence" value="ECO:0007669"/>
    <property type="project" value="InterPro"/>
</dbReference>
<evidence type="ECO:0000256" key="3">
    <source>
        <dbReference type="ARBA" id="ARBA00022606"/>
    </source>
</evidence>
<keyword evidence="2" id="KW-1003">Cell membrane</keyword>
<feature type="transmembrane region" description="Helical" evidence="10">
    <location>
        <begin position="268"/>
        <end position="291"/>
    </location>
</feature>
<dbReference type="GO" id="GO:0007165">
    <property type="term" value="P:signal transduction"/>
    <property type="evidence" value="ECO:0007669"/>
    <property type="project" value="UniProtKB-KW"/>
</dbReference>
<sequence length="396" mass="45527">MLNILPGSFAVFQIIGFWKPRHWVLPWLDWLYKSYMAIGFFLIYSFSLTGMIGLFQSSHSLMETTNDCFVLLSIIAICGKTVNVVTCRETIIWILDTLESDPCVPRNKEEIAIQKSVDRFIWINTVIYGVLTEVTVFMITIGTLFQDIPIGTLPYNTYIPWDYSQGFMYWLAYSYQMISVILSANVDIGYDTLVPGMIMQICAKLHILKYRLNQLPILSHQNKLTNDYDNDGHKYSVNKLKTERKLVADCVEYHLLIFKLSDVIMTTFSFIIFVQCSISTIVLCVSVYIIANIEVFTSETTGIMLYLCCMLMEVFLLYAAGNEVTIVSESVSDAIYNMDWTDLHKSTIKSLIIMMRRTLRKIVITCGYIVTLSLDSFKSLIRISYSTYNLLQRTSK</sequence>
<comment type="similarity">
    <text evidence="10">Belongs to the insect chemoreceptor superfamily. Heteromeric odorant receptor channel (TC 1.A.69) family.</text>
</comment>
<name>A0AA39G3D8_MICHY</name>